<accession>A0A1G6S3G0</accession>
<dbReference type="Pfam" id="PF00248">
    <property type="entry name" value="Aldo_ket_red"/>
    <property type="match status" value="1"/>
</dbReference>
<protein>
    <submittedName>
        <fullName evidence="2">Predicted oxidoreductase</fullName>
    </submittedName>
</protein>
<dbReference type="PANTHER" id="PTHR43312:SF1">
    <property type="entry name" value="NADP-DEPENDENT OXIDOREDUCTASE DOMAIN-CONTAINING PROTEIN"/>
    <property type="match status" value="1"/>
</dbReference>
<dbReference type="InterPro" id="IPR023210">
    <property type="entry name" value="NADP_OxRdtase_dom"/>
</dbReference>
<gene>
    <name evidence="2" type="ORF">SAMN04487894_10680</name>
</gene>
<dbReference type="RefSeq" id="WP_090390412.1">
    <property type="nucleotide sequence ID" value="NZ_FMZO01000006.1"/>
</dbReference>
<dbReference type="InterPro" id="IPR036812">
    <property type="entry name" value="NAD(P)_OxRdtase_dom_sf"/>
</dbReference>
<dbReference type="AlphaFoldDB" id="A0A1G6S3G0"/>
<evidence type="ECO:0000313" key="3">
    <source>
        <dbReference type="Proteomes" id="UP000198757"/>
    </source>
</evidence>
<organism evidence="2 3">
    <name type="scientific">Niabella drilacis (strain DSM 25811 / CCM 8410 / CCUG 62505 / LMG 26954 / E90)</name>
    <dbReference type="NCBI Taxonomy" id="1285928"/>
    <lineage>
        <taxon>Bacteria</taxon>
        <taxon>Pseudomonadati</taxon>
        <taxon>Bacteroidota</taxon>
        <taxon>Chitinophagia</taxon>
        <taxon>Chitinophagales</taxon>
        <taxon>Chitinophagaceae</taxon>
        <taxon>Niabella</taxon>
    </lineage>
</organism>
<evidence type="ECO:0000259" key="1">
    <source>
        <dbReference type="Pfam" id="PF00248"/>
    </source>
</evidence>
<evidence type="ECO:0000313" key="2">
    <source>
        <dbReference type="EMBL" id="SDD11452.1"/>
    </source>
</evidence>
<dbReference type="STRING" id="1285928.SAMN04487894_10680"/>
<feature type="domain" description="NADP-dependent oxidoreductase" evidence="1">
    <location>
        <begin position="14"/>
        <end position="295"/>
    </location>
</feature>
<dbReference type="PANTHER" id="PTHR43312">
    <property type="entry name" value="D-THREO-ALDOSE 1-DEHYDROGENASE"/>
    <property type="match status" value="1"/>
</dbReference>
<keyword evidence="3" id="KW-1185">Reference proteome</keyword>
<dbReference type="OrthoDB" id="9773828at2"/>
<dbReference type="Proteomes" id="UP000198757">
    <property type="component" value="Unassembled WGS sequence"/>
</dbReference>
<dbReference type="Gene3D" id="3.20.20.100">
    <property type="entry name" value="NADP-dependent oxidoreductase domain"/>
    <property type="match status" value="1"/>
</dbReference>
<name>A0A1G6S3G0_NIADE</name>
<sequence>MKYKKIGIFEISALTLGTVSLGIPYGVFSGQQQPDTGVAGQLLRAASKYGISSFDTAREYGIAEQLLGTLVADGLSAGTAIVSKFKITADAVTRPALAKQQAFDSVRESLCRLNLGQLPFCLFHMVSGYDPNAVCAVVPGILESLIQEGLIAYGGISLDNLTELKTFAALPAIKVLQVPVNIWDQRLMGDPVWETLAAQEKIIFARSVFLKGLLLQRPEELSGDLKAAAYFIEQLALFAKACDMSVAGFCFSYVRDLPGITSIVFGAETLQQLEENIGLLNGKRIPADVLEKAKACFKGVPENVLIPRSWKL</sequence>
<dbReference type="InterPro" id="IPR053135">
    <property type="entry name" value="AKR2_Oxidoreductase"/>
</dbReference>
<dbReference type="SUPFAM" id="SSF51430">
    <property type="entry name" value="NAD(P)-linked oxidoreductase"/>
    <property type="match status" value="1"/>
</dbReference>
<dbReference type="CDD" id="cd19097">
    <property type="entry name" value="AKR_unchar"/>
    <property type="match status" value="1"/>
</dbReference>
<reference evidence="3" key="1">
    <citation type="submission" date="2016-10" db="EMBL/GenBank/DDBJ databases">
        <authorList>
            <person name="Varghese N."/>
            <person name="Submissions S."/>
        </authorList>
    </citation>
    <scope>NUCLEOTIDE SEQUENCE [LARGE SCALE GENOMIC DNA]</scope>
    <source>
        <strain evidence="3">DSM 25811 / CCM 8410 / LMG 26954 / E90</strain>
    </source>
</reference>
<proteinExistence type="predicted"/>
<dbReference type="EMBL" id="FMZO01000006">
    <property type="protein sequence ID" value="SDD11452.1"/>
    <property type="molecule type" value="Genomic_DNA"/>
</dbReference>